<evidence type="ECO:0000256" key="9">
    <source>
        <dbReference type="ARBA" id="ARBA00022989"/>
    </source>
</evidence>
<dbReference type="InterPro" id="IPR011867">
    <property type="entry name" value="ModB_ABC"/>
</dbReference>
<dbReference type="EMBL" id="RJVP01000001">
    <property type="protein sequence ID" value="ROH88317.1"/>
    <property type="molecule type" value="Genomic_DNA"/>
</dbReference>
<dbReference type="CDD" id="cd06261">
    <property type="entry name" value="TM_PBP2"/>
    <property type="match status" value="1"/>
</dbReference>
<evidence type="ECO:0000256" key="8">
    <source>
        <dbReference type="ARBA" id="ARBA00022692"/>
    </source>
</evidence>
<dbReference type="Gene3D" id="1.10.3720.10">
    <property type="entry name" value="MetI-like"/>
    <property type="match status" value="1"/>
</dbReference>
<keyword evidence="15" id="KW-1185">Reference proteome</keyword>
<dbReference type="Pfam" id="PF00528">
    <property type="entry name" value="BPD_transp_1"/>
    <property type="match status" value="1"/>
</dbReference>
<keyword evidence="5" id="KW-1003">Cell membrane</keyword>
<feature type="transmembrane region" description="Helical" evidence="11">
    <location>
        <begin position="99"/>
        <end position="118"/>
    </location>
</feature>
<dbReference type="RefSeq" id="WP_123236309.1">
    <property type="nucleotide sequence ID" value="NZ_RJVP01000001.1"/>
</dbReference>
<dbReference type="PANTHER" id="PTHR30183:SF3">
    <property type="entry name" value="MOLYBDENUM TRANSPORT SYSTEM PERMEASE PROTEIN MODB"/>
    <property type="match status" value="1"/>
</dbReference>
<comment type="function">
    <text evidence="1 12">Part of the binding-protein-dependent transport system for molybdenum; probably responsible for the translocation of the substrate across the membrane.</text>
</comment>
<keyword evidence="9 11" id="KW-1133">Transmembrane helix</keyword>
<feature type="domain" description="ABC transmembrane type-1" evidence="13">
    <location>
        <begin position="14"/>
        <end position="217"/>
    </location>
</feature>
<dbReference type="FunFam" id="1.10.3720.10:FF:000018">
    <property type="entry name" value="Molybdenum transport system permease"/>
    <property type="match status" value="1"/>
</dbReference>
<evidence type="ECO:0000256" key="2">
    <source>
        <dbReference type="ARBA" id="ARBA00004429"/>
    </source>
</evidence>
<dbReference type="GO" id="GO:0015098">
    <property type="term" value="F:molybdate ion transmembrane transporter activity"/>
    <property type="evidence" value="ECO:0007669"/>
    <property type="project" value="UniProtKB-UniRule"/>
</dbReference>
<keyword evidence="10 11" id="KW-0472">Membrane</keyword>
<keyword evidence="8 11" id="KW-0812">Transmembrane</keyword>
<keyword evidence="4 11" id="KW-0813">Transport</keyword>
<comment type="similarity">
    <text evidence="3 12">Belongs to the binding-protein-dependent transport system permease family. CysTW subfamily.</text>
</comment>
<dbReference type="PANTHER" id="PTHR30183">
    <property type="entry name" value="MOLYBDENUM TRANSPORT SYSTEM PERMEASE PROTEIN MODB"/>
    <property type="match status" value="1"/>
</dbReference>
<evidence type="ECO:0000256" key="3">
    <source>
        <dbReference type="ARBA" id="ARBA00007069"/>
    </source>
</evidence>
<evidence type="ECO:0000256" key="1">
    <source>
        <dbReference type="ARBA" id="ARBA00002949"/>
    </source>
</evidence>
<evidence type="ECO:0000256" key="5">
    <source>
        <dbReference type="ARBA" id="ARBA00022475"/>
    </source>
</evidence>
<organism evidence="14 15">
    <name type="scientific">Pseudomethylobacillus aquaticus</name>
    <dbReference type="NCBI Taxonomy" id="2676064"/>
    <lineage>
        <taxon>Bacteria</taxon>
        <taxon>Pseudomonadati</taxon>
        <taxon>Pseudomonadota</taxon>
        <taxon>Betaproteobacteria</taxon>
        <taxon>Nitrosomonadales</taxon>
        <taxon>Methylophilaceae</taxon>
        <taxon>Pseudomethylobacillus</taxon>
    </lineage>
</organism>
<dbReference type="AlphaFoldDB" id="A0A3N0V681"/>
<evidence type="ECO:0000256" key="6">
    <source>
        <dbReference type="ARBA" id="ARBA00022505"/>
    </source>
</evidence>
<evidence type="ECO:0000259" key="13">
    <source>
        <dbReference type="PROSITE" id="PS50928"/>
    </source>
</evidence>
<name>A0A3N0V681_9PROT</name>
<protein>
    <recommendedName>
        <fullName evidence="12">Molybdenum transport system permease</fullName>
    </recommendedName>
</protein>
<evidence type="ECO:0000313" key="14">
    <source>
        <dbReference type="EMBL" id="ROH88317.1"/>
    </source>
</evidence>
<keyword evidence="6 12" id="KW-0500">Molybdenum</keyword>
<evidence type="ECO:0000256" key="11">
    <source>
        <dbReference type="RuleBase" id="RU363032"/>
    </source>
</evidence>
<feature type="transmembrane region" description="Helical" evidence="11">
    <location>
        <begin position="204"/>
        <end position="222"/>
    </location>
</feature>
<dbReference type="InterPro" id="IPR035906">
    <property type="entry name" value="MetI-like_sf"/>
</dbReference>
<reference evidence="14 15" key="1">
    <citation type="submission" date="2018-10" db="EMBL/GenBank/DDBJ databases">
        <authorList>
            <person name="Chen W.-M."/>
        </authorList>
    </citation>
    <scope>NUCLEOTIDE SEQUENCE [LARGE SCALE GENOMIC DNA]</scope>
    <source>
        <strain evidence="14 15">H-5</strain>
    </source>
</reference>
<evidence type="ECO:0000256" key="4">
    <source>
        <dbReference type="ARBA" id="ARBA00022448"/>
    </source>
</evidence>
<dbReference type="GO" id="GO:0005886">
    <property type="term" value="C:plasma membrane"/>
    <property type="evidence" value="ECO:0007669"/>
    <property type="project" value="UniProtKB-SubCell"/>
</dbReference>
<dbReference type="InterPro" id="IPR000515">
    <property type="entry name" value="MetI-like"/>
</dbReference>
<sequence length="236" mass="25217">MDWLYFTEAETAALLLSIKVALWCTVISLIPGVATGWLLARKDFPGKPLLDSLVHLPLVLPPVVPGYLLLVLLGSQGIIGQWLQQQFGISLAFNWKGAVIASALMAFPLMVRAVRLAIMQIDARLETAASTLGASKLRVFLSITLPLAAPGILTGLILAFSRSLGEFGATITFVGNIEGETRTLPLAIYTYTQVPGGDAQAMKLVVLSVLLALAALFISDALERRAARHLASSSHD</sequence>
<gene>
    <name evidence="14" type="ORF">ED236_02330</name>
</gene>
<dbReference type="NCBIfam" id="NF006939">
    <property type="entry name" value="PRK09421.1"/>
    <property type="match status" value="1"/>
</dbReference>
<proteinExistence type="inferred from homology"/>
<evidence type="ECO:0000256" key="10">
    <source>
        <dbReference type="ARBA" id="ARBA00023136"/>
    </source>
</evidence>
<evidence type="ECO:0000256" key="7">
    <source>
        <dbReference type="ARBA" id="ARBA00022519"/>
    </source>
</evidence>
<dbReference type="NCBIfam" id="TIGR02141">
    <property type="entry name" value="modB_ABC"/>
    <property type="match status" value="1"/>
</dbReference>
<evidence type="ECO:0000256" key="12">
    <source>
        <dbReference type="RuleBase" id="RU365097"/>
    </source>
</evidence>
<dbReference type="Proteomes" id="UP000275137">
    <property type="component" value="Unassembled WGS sequence"/>
</dbReference>
<feature type="transmembrane region" description="Helical" evidence="11">
    <location>
        <begin position="52"/>
        <end position="79"/>
    </location>
</feature>
<accession>A0A3N0V681</accession>
<keyword evidence="7 12" id="KW-0997">Cell inner membrane</keyword>
<feature type="transmembrane region" description="Helical" evidence="11">
    <location>
        <begin position="20"/>
        <end position="40"/>
    </location>
</feature>
<dbReference type="SUPFAM" id="SSF161098">
    <property type="entry name" value="MetI-like"/>
    <property type="match status" value="1"/>
</dbReference>
<dbReference type="PROSITE" id="PS50928">
    <property type="entry name" value="ABC_TM1"/>
    <property type="match status" value="1"/>
</dbReference>
<feature type="transmembrane region" description="Helical" evidence="11">
    <location>
        <begin position="139"/>
        <end position="160"/>
    </location>
</feature>
<comment type="caution">
    <text evidence="14">The sequence shown here is derived from an EMBL/GenBank/DDBJ whole genome shotgun (WGS) entry which is preliminary data.</text>
</comment>
<comment type="subcellular location">
    <subcellularLocation>
        <location evidence="2 12">Cell inner membrane</location>
        <topology evidence="2 12">Multi-pass membrane protein</topology>
    </subcellularLocation>
    <subcellularLocation>
        <location evidence="11">Cell membrane</location>
        <topology evidence="11">Multi-pass membrane protein</topology>
    </subcellularLocation>
</comment>
<evidence type="ECO:0000313" key="15">
    <source>
        <dbReference type="Proteomes" id="UP000275137"/>
    </source>
</evidence>